<dbReference type="Pfam" id="PF00172">
    <property type="entry name" value="Zn_clus"/>
    <property type="match status" value="2"/>
</dbReference>
<keyword evidence="3" id="KW-0805">Transcription regulation</keyword>
<dbReference type="GeneID" id="63768477"/>
<dbReference type="GO" id="GO:0000981">
    <property type="term" value="F:DNA-binding transcription factor activity, RNA polymerase II-specific"/>
    <property type="evidence" value="ECO:0007669"/>
    <property type="project" value="InterPro"/>
</dbReference>
<evidence type="ECO:0000313" key="9">
    <source>
        <dbReference type="EMBL" id="OJJ57618.1"/>
    </source>
</evidence>
<dbReference type="AlphaFoldDB" id="A0A1L9TDW7"/>
<feature type="compositionally biased region" description="Gly residues" evidence="7">
    <location>
        <begin position="646"/>
        <end position="660"/>
    </location>
</feature>
<keyword evidence="2" id="KW-0479">Metal-binding</keyword>
<name>A0A1L9TDW7_9EURO</name>
<dbReference type="PROSITE" id="PS50048">
    <property type="entry name" value="ZN2_CY6_FUNGAL_2"/>
    <property type="match status" value="2"/>
</dbReference>
<dbReference type="GO" id="GO:0005634">
    <property type="term" value="C:nucleus"/>
    <property type="evidence" value="ECO:0007669"/>
    <property type="project" value="UniProtKB-SubCell"/>
</dbReference>
<gene>
    <name evidence="9" type="ORF">ASPSYDRAFT_90897</name>
</gene>
<dbReference type="OrthoDB" id="4337792at2759"/>
<dbReference type="PANTHER" id="PTHR31001">
    <property type="entry name" value="UNCHARACTERIZED TRANSCRIPTIONAL REGULATORY PROTEIN"/>
    <property type="match status" value="1"/>
</dbReference>
<feature type="domain" description="Zn(2)-C6 fungal-type" evidence="8">
    <location>
        <begin position="96"/>
        <end position="127"/>
    </location>
</feature>
<dbReference type="SMART" id="SM00066">
    <property type="entry name" value="GAL4"/>
    <property type="match status" value="2"/>
</dbReference>
<dbReference type="GO" id="GO:0003677">
    <property type="term" value="F:DNA binding"/>
    <property type="evidence" value="ECO:0007669"/>
    <property type="project" value="UniProtKB-KW"/>
</dbReference>
<feature type="domain" description="Zn(2)-C6 fungal-type" evidence="8">
    <location>
        <begin position="9"/>
        <end position="39"/>
    </location>
</feature>
<keyword evidence="6" id="KW-0539">Nucleus</keyword>
<feature type="region of interest" description="Disordered" evidence="7">
    <location>
        <begin position="643"/>
        <end position="663"/>
    </location>
</feature>
<evidence type="ECO:0000313" key="10">
    <source>
        <dbReference type="Proteomes" id="UP000184356"/>
    </source>
</evidence>
<dbReference type="SMART" id="SM00906">
    <property type="entry name" value="Fungal_trans"/>
    <property type="match status" value="1"/>
</dbReference>
<dbReference type="SUPFAM" id="SSF57701">
    <property type="entry name" value="Zn2/Cys6 DNA-binding domain"/>
    <property type="match status" value="2"/>
</dbReference>
<sequence>MSDAASAHACVPCRAAKVGCDKSRPQCMRCLRRGLDCCYAPKTASLGRKAGHRATVSSTGSQSINHSPHLESLLPETHESKLPTNLVQKRNRVPKACRRCRQLKIKCDRQQPCSRCIKANGGRDCHYPRPSTEPDKESVPLWKQTFHSGIHWSGLVQNIQSLLKHRRWAENQEDGQHITFSSVDNIFGNIGPLSNAPRRTLLSYIPPRDVVESLIAHYLDSVEPFHQIIHLPTFEEELEVFWSKPGTVGDGWLAQLFAILALGCQLHCISASANSNDMGISPGRLFEAAQACLQRTPFMIRPQLTSIRALCLFVIFKQTKVMMTCVECDALWPATGLIVRHAVLLGLHSTDSAQHPQFESSETTSIRNRLWAAVILLDLRQSLAAGMPIIPPSRDLIAEPLFTIHQQNPATDSKDLAFPLVLYDILPQVFRILELATSPQVTLAYSQVASYDRQIRALLKYHETSFLAPGHEDEKDVDINARFQWTMTNVFFRRVLLALHSRLYQEPNAATRYPVSYWSSLECSIVLLSTQRELWDTSSSSPSPSVSTPEAKTAAFIARLFIQEFFLAVVTICFHLVQEQEQSPLVSVTGGNGLWCEGHARRTILELLRSCRDIWGLEKGTSVCHGRSFRMIDSMVRFLEESRSGSGLGSGSCSGLGSRGSGSVCEDGEDDGVEVGRCTCAGDGCEVFSLEQWVDGVELAEY</sequence>
<dbReference type="InterPro" id="IPR001138">
    <property type="entry name" value="Zn2Cys6_DnaBD"/>
</dbReference>
<protein>
    <recommendedName>
        <fullName evidence="8">Zn(2)-C6 fungal-type domain-containing protein</fullName>
    </recommendedName>
</protein>
<keyword evidence="5" id="KW-0804">Transcription</keyword>
<reference evidence="10" key="1">
    <citation type="journal article" date="2017" name="Genome Biol.">
        <title>Comparative genomics reveals high biological diversity and specific adaptations in the industrially and medically important fungal genus Aspergillus.</title>
        <authorList>
            <person name="de Vries R.P."/>
            <person name="Riley R."/>
            <person name="Wiebenga A."/>
            <person name="Aguilar-Osorio G."/>
            <person name="Amillis S."/>
            <person name="Uchima C.A."/>
            <person name="Anderluh G."/>
            <person name="Asadollahi M."/>
            <person name="Askin M."/>
            <person name="Barry K."/>
            <person name="Battaglia E."/>
            <person name="Bayram O."/>
            <person name="Benocci T."/>
            <person name="Braus-Stromeyer S.A."/>
            <person name="Caldana C."/>
            <person name="Canovas D."/>
            <person name="Cerqueira G.C."/>
            <person name="Chen F."/>
            <person name="Chen W."/>
            <person name="Choi C."/>
            <person name="Clum A."/>
            <person name="Dos Santos R.A."/>
            <person name="Damasio A.R."/>
            <person name="Diallinas G."/>
            <person name="Emri T."/>
            <person name="Fekete E."/>
            <person name="Flipphi M."/>
            <person name="Freyberg S."/>
            <person name="Gallo A."/>
            <person name="Gournas C."/>
            <person name="Habgood R."/>
            <person name="Hainaut M."/>
            <person name="Harispe M.L."/>
            <person name="Henrissat B."/>
            <person name="Hilden K.S."/>
            <person name="Hope R."/>
            <person name="Hossain A."/>
            <person name="Karabika E."/>
            <person name="Karaffa L."/>
            <person name="Karanyi Z."/>
            <person name="Krasevec N."/>
            <person name="Kuo A."/>
            <person name="Kusch H."/>
            <person name="LaButti K."/>
            <person name="Lagendijk E.L."/>
            <person name="Lapidus A."/>
            <person name="Levasseur A."/>
            <person name="Lindquist E."/>
            <person name="Lipzen A."/>
            <person name="Logrieco A.F."/>
            <person name="MacCabe A."/>
            <person name="Maekelae M.R."/>
            <person name="Malavazi I."/>
            <person name="Melin P."/>
            <person name="Meyer V."/>
            <person name="Mielnichuk N."/>
            <person name="Miskei M."/>
            <person name="Molnar A.P."/>
            <person name="Mule G."/>
            <person name="Ngan C.Y."/>
            <person name="Orejas M."/>
            <person name="Orosz E."/>
            <person name="Ouedraogo J.P."/>
            <person name="Overkamp K.M."/>
            <person name="Park H.-S."/>
            <person name="Perrone G."/>
            <person name="Piumi F."/>
            <person name="Punt P.J."/>
            <person name="Ram A.F."/>
            <person name="Ramon A."/>
            <person name="Rauscher S."/>
            <person name="Record E."/>
            <person name="Riano-Pachon D.M."/>
            <person name="Robert V."/>
            <person name="Roehrig J."/>
            <person name="Ruller R."/>
            <person name="Salamov A."/>
            <person name="Salih N.S."/>
            <person name="Samson R.A."/>
            <person name="Sandor E."/>
            <person name="Sanguinetti M."/>
            <person name="Schuetze T."/>
            <person name="Sepcic K."/>
            <person name="Shelest E."/>
            <person name="Sherlock G."/>
            <person name="Sophianopoulou V."/>
            <person name="Squina F.M."/>
            <person name="Sun H."/>
            <person name="Susca A."/>
            <person name="Todd R.B."/>
            <person name="Tsang A."/>
            <person name="Unkles S.E."/>
            <person name="van de Wiele N."/>
            <person name="van Rossen-Uffink D."/>
            <person name="Oliveira J.V."/>
            <person name="Vesth T.C."/>
            <person name="Visser J."/>
            <person name="Yu J.-H."/>
            <person name="Zhou M."/>
            <person name="Andersen M.R."/>
            <person name="Archer D.B."/>
            <person name="Baker S.E."/>
            <person name="Benoit I."/>
            <person name="Brakhage A.A."/>
            <person name="Braus G.H."/>
            <person name="Fischer R."/>
            <person name="Frisvad J.C."/>
            <person name="Goldman G.H."/>
            <person name="Houbraken J."/>
            <person name="Oakley B."/>
            <person name="Pocsi I."/>
            <person name="Scazzocchio C."/>
            <person name="Seiboth B."/>
            <person name="vanKuyk P.A."/>
            <person name="Wortman J."/>
            <person name="Dyer P.S."/>
            <person name="Grigoriev I.V."/>
        </authorList>
    </citation>
    <scope>NUCLEOTIDE SEQUENCE [LARGE SCALE GENOMIC DNA]</scope>
    <source>
        <strain evidence="10">CBS 593.65</strain>
    </source>
</reference>
<dbReference type="InterPro" id="IPR050613">
    <property type="entry name" value="Sec_Metabolite_Reg"/>
</dbReference>
<evidence type="ECO:0000256" key="7">
    <source>
        <dbReference type="SAM" id="MobiDB-lite"/>
    </source>
</evidence>
<dbReference type="STRING" id="1036612.A0A1L9TDW7"/>
<dbReference type="GO" id="GO:0008270">
    <property type="term" value="F:zinc ion binding"/>
    <property type="evidence" value="ECO:0007669"/>
    <property type="project" value="InterPro"/>
</dbReference>
<dbReference type="CDD" id="cd12148">
    <property type="entry name" value="fungal_TF_MHR"/>
    <property type="match status" value="1"/>
</dbReference>
<dbReference type="RefSeq" id="XP_040701424.1">
    <property type="nucleotide sequence ID" value="XM_040852404.1"/>
</dbReference>
<proteinExistence type="predicted"/>
<evidence type="ECO:0000256" key="4">
    <source>
        <dbReference type="ARBA" id="ARBA00023125"/>
    </source>
</evidence>
<evidence type="ECO:0000256" key="1">
    <source>
        <dbReference type="ARBA" id="ARBA00004123"/>
    </source>
</evidence>
<dbReference type="EMBL" id="KV878588">
    <property type="protein sequence ID" value="OJJ57618.1"/>
    <property type="molecule type" value="Genomic_DNA"/>
</dbReference>
<dbReference type="PROSITE" id="PS00463">
    <property type="entry name" value="ZN2_CY6_FUNGAL_1"/>
    <property type="match status" value="2"/>
</dbReference>
<dbReference type="InterPro" id="IPR007219">
    <property type="entry name" value="XnlR_reg_dom"/>
</dbReference>
<accession>A0A1L9TDW7</accession>
<evidence type="ECO:0000256" key="2">
    <source>
        <dbReference type="ARBA" id="ARBA00022723"/>
    </source>
</evidence>
<dbReference type="Pfam" id="PF04082">
    <property type="entry name" value="Fungal_trans"/>
    <property type="match status" value="1"/>
</dbReference>
<keyword evidence="10" id="KW-1185">Reference proteome</keyword>
<organism evidence="9 10">
    <name type="scientific">Aspergillus sydowii CBS 593.65</name>
    <dbReference type="NCBI Taxonomy" id="1036612"/>
    <lineage>
        <taxon>Eukaryota</taxon>
        <taxon>Fungi</taxon>
        <taxon>Dikarya</taxon>
        <taxon>Ascomycota</taxon>
        <taxon>Pezizomycotina</taxon>
        <taxon>Eurotiomycetes</taxon>
        <taxon>Eurotiomycetidae</taxon>
        <taxon>Eurotiales</taxon>
        <taxon>Aspergillaceae</taxon>
        <taxon>Aspergillus</taxon>
        <taxon>Aspergillus subgen. Nidulantes</taxon>
    </lineage>
</organism>
<dbReference type="GO" id="GO:0006351">
    <property type="term" value="P:DNA-templated transcription"/>
    <property type="evidence" value="ECO:0007669"/>
    <property type="project" value="InterPro"/>
</dbReference>
<comment type="subcellular location">
    <subcellularLocation>
        <location evidence="1">Nucleus</location>
    </subcellularLocation>
</comment>
<dbReference type="CDD" id="cd00067">
    <property type="entry name" value="GAL4"/>
    <property type="match status" value="2"/>
</dbReference>
<evidence type="ECO:0000256" key="5">
    <source>
        <dbReference type="ARBA" id="ARBA00023163"/>
    </source>
</evidence>
<evidence type="ECO:0000259" key="8">
    <source>
        <dbReference type="PROSITE" id="PS50048"/>
    </source>
</evidence>
<evidence type="ECO:0000256" key="6">
    <source>
        <dbReference type="ARBA" id="ARBA00023242"/>
    </source>
</evidence>
<evidence type="ECO:0000256" key="3">
    <source>
        <dbReference type="ARBA" id="ARBA00023015"/>
    </source>
</evidence>
<dbReference type="VEuPathDB" id="FungiDB:ASPSYDRAFT_90897"/>
<dbReference type="InterPro" id="IPR036864">
    <property type="entry name" value="Zn2-C6_fun-type_DNA-bd_sf"/>
</dbReference>
<dbReference type="Proteomes" id="UP000184356">
    <property type="component" value="Unassembled WGS sequence"/>
</dbReference>
<keyword evidence="4" id="KW-0238">DNA-binding</keyword>
<dbReference type="Gene3D" id="4.10.240.10">
    <property type="entry name" value="Zn(2)-C6 fungal-type DNA-binding domain"/>
    <property type="match status" value="2"/>
</dbReference>
<dbReference type="PANTHER" id="PTHR31001:SF57">
    <property type="entry name" value="ZN(II)2CYS6 TRANSCRIPTION FACTOR (EUROFUNG)"/>
    <property type="match status" value="1"/>
</dbReference>